<dbReference type="Pfam" id="PF03401">
    <property type="entry name" value="TctC"/>
    <property type="match status" value="1"/>
</dbReference>
<sequence length="327" mass="33583">MTQPTLGRRGLLAGTAAVALASPALAQSGFPDRPVRLVVGFVPGGATDISARAIAPKMSEVLGQPVVVENRPGAGSNLASEIVARSPADGHTILLATLGALVISPMIMRLPVDPAKDLVPISTGVNLFNIMVTPAERPWRSPADVIAAAKARPGELSWGHSGIGSAPQLAGLLFSQMAGLDTIGVAYRGGGLVVTDLVSGRLDFGFPTAPSVLPQVQAGQVRALAVPTARRSRLLPDVPTVAESGLPGYDVPSWYGLVAPAGTPDAALNRLNQAAVTALNDPGVIETLARAGLEALPSTRAEMAQALVAEREKWGPVIRNSGIRIEG</sequence>
<dbReference type="InterPro" id="IPR005064">
    <property type="entry name" value="BUG"/>
</dbReference>
<protein>
    <recommendedName>
        <fullName evidence="5">Tripartite tricarboxylate transporter substrate binding protein</fullName>
    </recommendedName>
</protein>
<dbReference type="OrthoDB" id="7374750at2"/>
<evidence type="ECO:0000313" key="3">
    <source>
        <dbReference type="EMBL" id="PWS38340.1"/>
    </source>
</evidence>
<evidence type="ECO:0000256" key="2">
    <source>
        <dbReference type="SAM" id="SignalP"/>
    </source>
</evidence>
<feature type="signal peptide" evidence="2">
    <location>
        <begin position="1"/>
        <end position="26"/>
    </location>
</feature>
<evidence type="ECO:0008006" key="5">
    <source>
        <dbReference type="Google" id="ProtNLM"/>
    </source>
</evidence>
<gene>
    <name evidence="3" type="ORF">DFH01_03355</name>
</gene>
<accession>A0A317FGZ6</accession>
<dbReference type="SUPFAM" id="SSF53850">
    <property type="entry name" value="Periplasmic binding protein-like II"/>
    <property type="match status" value="1"/>
</dbReference>
<keyword evidence="2" id="KW-0732">Signal</keyword>
<dbReference type="CDD" id="cd07012">
    <property type="entry name" value="PBP2_Bug_TTT"/>
    <property type="match status" value="1"/>
</dbReference>
<comment type="similarity">
    <text evidence="1">Belongs to the UPF0065 (bug) family.</text>
</comment>
<dbReference type="RefSeq" id="WP_109868961.1">
    <property type="nucleotide sequence ID" value="NZ_QGNA01000001.1"/>
</dbReference>
<organism evidence="3 4">
    <name type="scientific">Falsiroseomonas bella</name>
    <dbReference type="NCBI Taxonomy" id="2184016"/>
    <lineage>
        <taxon>Bacteria</taxon>
        <taxon>Pseudomonadati</taxon>
        <taxon>Pseudomonadota</taxon>
        <taxon>Alphaproteobacteria</taxon>
        <taxon>Acetobacterales</taxon>
        <taxon>Roseomonadaceae</taxon>
        <taxon>Falsiroseomonas</taxon>
    </lineage>
</organism>
<evidence type="ECO:0000256" key="1">
    <source>
        <dbReference type="ARBA" id="ARBA00006987"/>
    </source>
</evidence>
<dbReference type="Gene3D" id="3.40.190.10">
    <property type="entry name" value="Periplasmic binding protein-like II"/>
    <property type="match status" value="1"/>
</dbReference>
<dbReference type="PIRSF" id="PIRSF017082">
    <property type="entry name" value="YflP"/>
    <property type="match status" value="1"/>
</dbReference>
<reference evidence="4" key="1">
    <citation type="submission" date="2018-05" db="EMBL/GenBank/DDBJ databases">
        <authorList>
            <person name="Du Z."/>
            <person name="Wang X."/>
        </authorList>
    </citation>
    <scope>NUCLEOTIDE SEQUENCE [LARGE SCALE GENOMIC DNA]</scope>
    <source>
        <strain evidence="4">CQN31</strain>
    </source>
</reference>
<name>A0A317FGZ6_9PROT</name>
<dbReference type="EMBL" id="QGNA01000001">
    <property type="protein sequence ID" value="PWS38340.1"/>
    <property type="molecule type" value="Genomic_DNA"/>
</dbReference>
<evidence type="ECO:0000313" key="4">
    <source>
        <dbReference type="Proteomes" id="UP000245765"/>
    </source>
</evidence>
<comment type="caution">
    <text evidence="3">The sequence shown here is derived from an EMBL/GenBank/DDBJ whole genome shotgun (WGS) entry which is preliminary data.</text>
</comment>
<feature type="chain" id="PRO_5016434967" description="Tripartite tricarboxylate transporter substrate binding protein" evidence="2">
    <location>
        <begin position="27"/>
        <end position="327"/>
    </location>
</feature>
<dbReference type="PROSITE" id="PS51318">
    <property type="entry name" value="TAT"/>
    <property type="match status" value="1"/>
</dbReference>
<dbReference type="InterPro" id="IPR042100">
    <property type="entry name" value="Bug_dom1"/>
</dbReference>
<dbReference type="Proteomes" id="UP000245765">
    <property type="component" value="Unassembled WGS sequence"/>
</dbReference>
<dbReference type="InterPro" id="IPR006311">
    <property type="entry name" value="TAT_signal"/>
</dbReference>
<proteinExistence type="inferred from homology"/>
<dbReference type="PANTHER" id="PTHR42928:SF5">
    <property type="entry name" value="BLR1237 PROTEIN"/>
    <property type="match status" value="1"/>
</dbReference>
<dbReference type="Gene3D" id="3.40.190.150">
    <property type="entry name" value="Bordetella uptake gene, domain 1"/>
    <property type="match status" value="1"/>
</dbReference>
<dbReference type="PANTHER" id="PTHR42928">
    <property type="entry name" value="TRICARBOXYLATE-BINDING PROTEIN"/>
    <property type="match status" value="1"/>
</dbReference>
<dbReference type="AlphaFoldDB" id="A0A317FGZ6"/>
<keyword evidence="4" id="KW-1185">Reference proteome</keyword>